<dbReference type="PANTHER" id="PTHR13696:SF52">
    <property type="entry name" value="PARA FAMILY PROTEIN CT_582"/>
    <property type="match status" value="1"/>
</dbReference>
<name>A0ABS1U9I2_9PROT</name>
<dbReference type="PANTHER" id="PTHR13696">
    <property type="entry name" value="P-LOOP CONTAINING NUCLEOSIDE TRIPHOSPHATE HYDROLASE"/>
    <property type="match status" value="1"/>
</dbReference>
<dbReference type="SUPFAM" id="SSF52540">
    <property type="entry name" value="P-loop containing nucleoside triphosphate hydrolases"/>
    <property type="match status" value="1"/>
</dbReference>
<reference evidence="1 2" key="1">
    <citation type="submission" date="2021-01" db="EMBL/GenBank/DDBJ databases">
        <title>Belnapia mucosa sp. nov. and Belnapia arida sp. nov., isolated from the Tabernas Desert (Almeria, Spain).</title>
        <authorList>
            <person name="Molina-Menor E."/>
            <person name="Vidal-Verdu A."/>
            <person name="Calonge A."/>
            <person name="Satari L."/>
            <person name="Pereto J."/>
            <person name="Porcar M."/>
        </authorList>
    </citation>
    <scope>NUCLEOTIDE SEQUENCE [LARGE SCALE GENOMIC DNA]</scope>
    <source>
        <strain evidence="1 2">T18</strain>
    </source>
</reference>
<dbReference type="InterPro" id="IPR050678">
    <property type="entry name" value="DNA_Partitioning_ATPase"/>
</dbReference>
<dbReference type="Gene3D" id="3.40.50.300">
    <property type="entry name" value="P-loop containing nucleotide triphosphate hydrolases"/>
    <property type="match status" value="1"/>
</dbReference>
<dbReference type="InterPro" id="IPR027417">
    <property type="entry name" value="P-loop_NTPase"/>
</dbReference>
<dbReference type="Proteomes" id="UP000660885">
    <property type="component" value="Unassembled WGS sequence"/>
</dbReference>
<evidence type="ECO:0000313" key="1">
    <source>
        <dbReference type="EMBL" id="MBL6079946.1"/>
    </source>
</evidence>
<organism evidence="1 2">
    <name type="scientific">Belnapia arida</name>
    <dbReference type="NCBI Taxonomy" id="2804533"/>
    <lineage>
        <taxon>Bacteria</taxon>
        <taxon>Pseudomonadati</taxon>
        <taxon>Pseudomonadota</taxon>
        <taxon>Alphaproteobacteria</taxon>
        <taxon>Acetobacterales</taxon>
        <taxon>Roseomonadaceae</taxon>
        <taxon>Belnapia</taxon>
    </lineage>
</organism>
<evidence type="ECO:0000313" key="2">
    <source>
        <dbReference type="Proteomes" id="UP000660885"/>
    </source>
</evidence>
<protein>
    <submittedName>
        <fullName evidence="1">AAA family ATPase</fullName>
    </submittedName>
</protein>
<dbReference type="RefSeq" id="WP_202833180.1">
    <property type="nucleotide sequence ID" value="NZ_JAETWB010000009.1"/>
</dbReference>
<keyword evidence="2" id="KW-1185">Reference proteome</keyword>
<gene>
    <name evidence="1" type="ORF">JMJ56_18150</name>
</gene>
<dbReference type="EMBL" id="JAETWB010000009">
    <property type="protein sequence ID" value="MBL6079946.1"/>
    <property type="molecule type" value="Genomic_DNA"/>
</dbReference>
<dbReference type="CDD" id="cd02042">
    <property type="entry name" value="ParAB_family"/>
    <property type="match status" value="1"/>
</dbReference>
<comment type="caution">
    <text evidence="1">The sequence shown here is derived from an EMBL/GenBank/DDBJ whole genome shotgun (WGS) entry which is preliminary data.</text>
</comment>
<accession>A0ABS1U9I2</accession>
<dbReference type="Pfam" id="PF06564">
    <property type="entry name" value="CBP_BcsQ"/>
    <property type="match status" value="1"/>
</dbReference>
<dbReference type="InterPro" id="IPR017746">
    <property type="entry name" value="Cellulose_synthase_operon_BcsQ"/>
</dbReference>
<sequence length="264" mass="27267">MPLICIAAPKGGVGKTTLAANLAGALHCAGQPVLAMDCDPQNALRLHFGLPVWDGAGFLMQLPLRPDWRSLVRDTASGVALLPHGANDIRTALRLAAALEREPELLLAPVRAMLAEPGLILVADLPPGPSQMLNLLAPLADLVVTVLLADANSAALVPEIDSGRFLGSGALSAPQAARVRIVLNQVEATSRLSRAVAEAMVRHLGPRLLGAVCRDEAVAEALAAQRLLHAEAPGSAAALDIEDIARGIAALLPPLPLSTEPVAP</sequence>
<proteinExistence type="predicted"/>